<dbReference type="AlphaFoldDB" id="A0ABD3P0M8"/>
<organism evidence="1 2">
    <name type="scientific">Cyclotella atomus</name>
    <dbReference type="NCBI Taxonomy" id="382360"/>
    <lineage>
        <taxon>Eukaryota</taxon>
        <taxon>Sar</taxon>
        <taxon>Stramenopiles</taxon>
        <taxon>Ochrophyta</taxon>
        <taxon>Bacillariophyta</taxon>
        <taxon>Coscinodiscophyceae</taxon>
        <taxon>Thalassiosirophycidae</taxon>
        <taxon>Stephanodiscales</taxon>
        <taxon>Stephanodiscaceae</taxon>
        <taxon>Cyclotella</taxon>
    </lineage>
</organism>
<evidence type="ECO:0000313" key="2">
    <source>
        <dbReference type="Proteomes" id="UP001530400"/>
    </source>
</evidence>
<proteinExistence type="predicted"/>
<name>A0ABD3P0M8_9STRA</name>
<dbReference type="EMBL" id="JALLPJ020000833">
    <property type="protein sequence ID" value="KAL3781720.1"/>
    <property type="molecule type" value="Genomic_DNA"/>
</dbReference>
<reference evidence="1 2" key="1">
    <citation type="submission" date="2024-10" db="EMBL/GenBank/DDBJ databases">
        <title>Updated reference genomes for cyclostephanoid diatoms.</title>
        <authorList>
            <person name="Roberts W.R."/>
            <person name="Alverson A.J."/>
        </authorList>
    </citation>
    <scope>NUCLEOTIDE SEQUENCE [LARGE SCALE GENOMIC DNA]</scope>
    <source>
        <strain evidence="1 2">AJA010-31</strain>
    </source>
</reference>
<dbReference type="Proteomes" id="UP001530400">
    <property type="component" value="Unassembled WGS sequence"/>
</dbReference>
<protein>
    <submittedName>
        <fullName evidence="1">Uncharacterized protein</fullName>
    </submittedName>
</protein>
<gene>
    <name evidence="1" type="ORF">ACHAWO_005804</name>
</gene>
<evidence type="ECO:0000313" key="1">
    <source>
        <dbReference type="EMBL" id="KAL3781720.1"/>
    </source>
</evidence>
<sequence>METIWVSPMPSLRPFYGHHGGMMQALMLLYAEESSPDSGSDIVLCWVQEGRYIAQNAPVNPGGTSIFALGDVCANGDVVHKIEPILLKSSWLLQSESEMEIWRALAAYVPLSSCMFLLVSSLGGMRG</sequence>
<accession>A0ABD3P0M8</accession>
<comment type="caution">
    <text evidence="1">The sequence shown here is derived from an EMBL/GenBank/DDBJ whole genome shotgun (WGS) entry which is preliminary data.</text>
</comment>
<keyword evidence="2" id="KW-1185">Reference proteome</keyword>